<organism evidence="1 2">
    <name type="scientific">Paenibacillus eucommiae</name>
    <dbReference type="NCBI Taxonomy" id="1355755"/>
    <lineage>
        <taxon>Bacteria</taxon>
        <taxon>Bacillati</taxon>
        <taxon>Bacillota</taxon>
        <taxon>Bacilli</taxon>
        <taxon>Bacillales</taxon>
        <taxon>Paenibacillaceae</taxon>
        <taxon>Paenibacillus</taxon>
    </lineage>
</organism>
<evidence type="ECO:0000313" key="1">
    <source>
        <dbReference type="EMBL" id="MBP1992715.1"/>
    </source>
</evidence>
<sequence>MKEIGIYNIMEQIGISPSQIEKWNWLQSKQNESDYEPDSASILQLADPSLIDAPSSHEIAF</sequence>
<evidence type="ECO:0000313" key="2">
    <source>
        <dbReference type="Proteomes" id="UP001519287"/>
    </source>
</evidence>
<dbReference type="EMBL" id="JAGGLB010000015">
    <property type="protein sequence ID" value="MBP1992715.1"/>
    <property type="molecule type" value="Genomic_DNA"/>
</dbReference>
<dbReference type="Proteomes" id="UP001519287">
    <property type="component" value="Unassembled WGS sequence"/>
</dbReference>
<accession>A0ABS4IYT3</accession>
<dbReference type="RefSeq" id="WP_209973971.1">
    <property type="nucleotide sequence ID" value="NZ_JAGGLB010000015.1"/>
</dbReference>
<proteinExistence type="predicted"/>
<protein>
    <submittedName>
        <fullName evidence="1">Uncharacterized protein</fullName>
    </submittedName>
</protein>
<gene>
    <name evidence="1" type="ORF">J2Z66_004328</name>
</gene>
<name>A0ABS4IYT3_9BACL</name>
<reference evidence="1 2" key="1">
    <citation type="submission" date="2021-03" db="EMBL/GenBank/DDBJ databases">
        <title>Genomic Encyclopedia of Type Strains, Phase IV (KMG-IV): sequencing the most valuable type-strain genomes for metagenomic binning, comparative biology and taxonomic classification.</title>
        <authorList>
            <person name="Goeker M."/>
        </authorList>
    </citation>
    <scope>NUCLEOTIDE SEQUENCE [LARGE SCALE GENOMIC DNA]</scope>
    <source>
        <strain evidence="1 2">DSM 26048</strain>
    </source>
</reference>
<comment type="caution">
    <text evidence="1">The sequence shown here is derived from an EMBL/GenBank/DDBJ whole genome shotgun (WGS) entry which is preliminary data.</text>
</comment>
<keyword evidence="2" id="KW-1185">Reference proteome</keyword>